<dbReference type="PANTHER" id="PTHR43013">
    <property type="entry name" value="GLUTAMYL-TRNA REDUCTASE"/>
    <property type="match status" value="1"/>
</dbReference>
<dbReference type="SUPFAM" id="SSF51735">
    <property type="entry name" value="NAD(P)-binding Rossmann-fold domains"/>
    <property type="match status" value="1"/>
</dbReference>
<keyword evidence="6 8" id="KW-0627">Porphyrin biosynthesis</keyword>
<dbReference type="EMBL" id="CP041166">
    <property type="protein sequence ID" value="QFR43091.1"/>
    <property type="molecule type" value="Genomic_DNA"/>
</dbReference>
<dbReference type="Proteomes" id="UP000326061">
    <property type="component" value="Chromosome"/>
</dbReference>
<evidence type="ECO:0000256" key="7">
    <source>
        <dbReference type="ARBA" id="ARBA00047464"/>
    </source>
</evidence>
<keyword evidence="18" id="KW-1185">Reference proteome</keyword>
<dbReference type="GO" id="GO:0050661">
    <property type="term" value="F:NADP binding"/>
    <property type="evidence" value="ECO:0007669"/>
    <property type="project" value="InterPro"/>
</dbReference>
<dbReference type="EC" id="1.2.1.70" evidence="3 8"/>
<keyword evidence="5 8" id="KW-0560">Oxidoreductase</keyword>
<evidence type="ECO:0000256" key="10">
    <source>
        <dbReference type="PIRSR" id="PIRSR000445-2"/>
    </source>
</evidence>
<dbReference type="InterPro" id="IPR036291">
    <property type="entry name" value="NAD(P)-bd_dom_sf"/>
</dbReference>
<dbReference type="InterPro" id="IPR036343">
    <property type="entry name" value="GluRdtase_N_sf"/>
</dbReference>
<dbReference type="InterPro" id="IPR006151">
    <property type="entry name" value="Shikm_DH/Glu-tRNA_Rdtase"/>
</dbReference>
<evidence type="ECO:0000259" key="16">
    <source>
        <dbReference type="Pfam" id="PF05201"/>
    </source>
</evidence>
<gene>
    <name evidence="8" type="primary">hemA</name>
    <name evidence="17" type="ORF">FJR47_03905</name>
</gene>
<dbReference type="GO" id="GO:0008883">
    <property type="term" value="F:glutamyl-tRNA reductase activity"/>
    <property type="evidence" value="ECO:0007669"/>
    <property type="project" value="UniProtKB-UniRule"/>
</dbReference>
<evidence type="ECO:0000313" key="17">
    <source>
        <dbReference type="EMBL" id="QFR43091.1"/>
    </source>
</evidence>
<dbReference type="InterPro" id="IPR036453">
    <property type="entry name" value="GluRdtase_dimer_dom_sf"/>
</dbReference>
<comment type="similarity">
    <text evidence="2 8 13">Belongs to the glutamyl-tRNA reductase family.</text>
</comment>
<dbReference type="AlphaFoldDB" id="A0AAJ4A397"/>
<feature type="domain" description="Quinate/shikimate 5-dehydrogenase/glutamyl-tRNA reductase" evidence="15">
    <location>
        <begin position="175"/>
        <end position="299"/>
    </location>
</feature>
<evidence type="ECO:0000256" key="6">
    <source>
        <dbReference type="ARBA" id="ARBA00023244"/>
    </source>
</evidence>
<feature type="site" description="Important for activity" evidence="8 12">
    <location>
        <position position="100"/>
    </location>
</feature>
<evidence type="ECO:0000313" key="18">
    <source>
        <dbReference type="Proteomes" id="UP000326061"/>
    </source>
</evidence>
<dbReference type="InterPro" id="IPR015896">
    <property type="entry name" value="4pyrrol_synth_GluRdtase_dimer"/>
</dbReference>
<evidence type="ECO:0000256" key="12">
    <source>
        <dbReference type="PIRSR" id="PIRSR000445-4"/>
    </source>
</evidence>
<protein>
    <recommendedName>
        <fullName evidence="3 8">Glutamyl-tRNA reductase</fullName>
        <shortName evidence="8">GluTR</shortName>
        <ecNumber evidence="3 8">1.2.1.70</ecNumber>
    </recommendedName>
</protein>
<dbReference type="PANTHER" id="PTHR43013:SF1">
    <property type="entry name" value="GLUTAMYL-TRNA REDUCTASE"/>
    <property type="match status" value="1"/>
</dbReference>
<dbReference type="FunFam" id="3.30.460.30:FF:000001">
    <property type="entry name" value="Glutamyl-tRNA reductase"/>
    <property type="match status" value="1"/>
</dbReference>
<dbReference type="NCBIfam" id="TIGR01035">
    <property type="entry name" value="hemA"/>
    <property type="match status" value="1"/>
</dbReference>
<dbReference type="Gene3D" id="3.30.460.30">
    <property type="entry name" value="Glutamyl-tRNA reductase, N-terminal domain"/>
    <property type="match status" value="1"/>
</dbReference>
<feature type="binding site" evidence="8 10">
    <location>
        <position position="121"/>
    </location>
    <ligand>
        <name>substrate</name>
    </ligand>
</feature>
<dbReference type="Pfam" id="PF00745">
    <property type="entry name" value="GlutR_dimer"/>
    <property type="match status" value="1"/>
</dbReference>
<dbReference type="PIRSF" id="PIRSF000445">
    <property type="entry name" value="4pyrrol_synth_GluRdtase"/>
    <property type="match status" value="1"/>
</dbReference>
<feature type="binding site" evidence="8 11">
    <location>
        <begin position="190"/>
        <end position="195"/>
    </location>
    <ligand>
        <name>NADP(+)</name>
        <dbReference type="ChEBI" id="CHEBI:58349"/>
    </ligand>
</feature>
<keyword evidence="4 8" id="KW-0521">NADP</keyword>
<feature type="binding site" evidence="8 10">
    <location>
        <begin position="50"/>
        <end position="53"/>
    </location>
    <ligand>
        <name>substrate</name>
    </ligand>
</feature>
<feature type="domain" description="Tetrapyrrole biosynthesis glutamyl-tRNA reductase dimerisation" evidence="14">
    <location>
        <begin position="314"/>
        <end position="408"/>
    </location>
</feature>
<evidence type="ECO:0000259" key="15">
    <source>
        <dbReference type="Pfam" id="PF01488"/>
    </source>
</evidence>
<dbReference type="CDD" id="cd05213">
    <property type="entry name" value="NAD_bind_Glutamyl_tRNA_reduct"/>
    <property type="match status" value="1"/>
</dbReference>
<comment type="domain">
    <text evidence="8">Possesses an unusual extended V-shaped dimeric structure with each monomer consisting of three distinct domains arranged along a curved 'spinal' alpha-helix. The N-terminal catalytic domain specifically recognizes the glutamate moiety of the substrate. The second domain is the NADPH-binding domain, and the third C-terminal domain is responsible for dimerization.</text>
</comment>
<evidence type="ECO:0000259" key="14">
    <source>
        <dbReference type="Pfam" id="PF00745"/>
    </source>
</evidence>
<comment type="miscellaneous">
    <text evidence="8">During catalysis, the active site Cys acts as a nucleophile attacking the alpha-carbonyl group of tRNA-bound glutamate with the formation of a thioester intermediate between enzyme and glutamate, and the concomitant release of tRNA(Glu). The thioester intermediate is finally reduced by direct hydride transfer from NADPH, to form the product GSA.</text>
</comment>
<evidence type="ECO:0000256" key="3">
    <source>
        <dbReference type="ARBA" id="ARBA00012970"/>
    </source>
</evidence>
<evidence type="ECO:0000256" key="13">
    <source>
        <dbReference type="RuleBase" id="RU000584"/>
    </source>
</evidence>
<evidence type="ECO:0000256" key="5">
    <source>
        <dbReference type="ARBA" id="ARBA00023002"/>
    </source>
</evidence>
<feature type="binding site" evidence="8 10">
    <location>
        <begin position="115"/>
        <end position="117"/>
    </location>
    <ligand>
        <name>substrate</name>
    </ligand>
</feature>
<dbReference type="Pfam" id="PF01488">
    <property type="entry name" value="Shikimate_DH"/>
    <property type="match status" value="1"/>
</dbReference>
<dbReference type="KEGG" id="suln:FJR47_03905"/>
<dbReference type="GO" id="GO:0019353">
    <property type="term" value="P:protoporphyrinogen IX biosynthetic process from glutamate"/>
    <property type="evidence" value="ECO:0007669"/>
    <property type="project" value="TreeGrafter"/>
</dbReference>
<comment type="function">
    <text evidence="8">Catalyzes the NADPH-dependent reduction of glutamyl-tRNA(Glu) to glutamate 1-semialdehyde (GSA).</text>
</comment>
<sequence length="432" mass="48754">MHYLNISFSHKNSTLEIREKLSYKDDDAIKACLIKLNSSEAINESILISTCNRMEVFCSCSDIASATRHIFEMLSLRSGISIDELEGRADIFDDSSAIHHIFSVASSLDSMIVGETQIPGQLKDAFRLSYDSGYCGQKLSRAMHHAFKCAAKVRNATDISSKPVSIASVAVAKLKSILDNIEGKKALVIGVGEMSEITVKHLISSGADVHVMNRTKEKALDLANICGVKVLDMQELPKVINEFEILFTATAASEPIITDEIIKPCDFDRYWFDMALPRDINYHKGDRINLYVIDDLKNIVDENLNLREDSARRAHGIIGRSTVEFFEWLNTLNIEPIIKEIYQKAFEAAKAESDRVIKNGYIPKEYEAQVHKMSEQVMKRFLHQMTSKMRSVSEEAKSDMVTSALQFLINKESNDMPDKYKCEYALNIIEEK</sequence>
<dbReference type="InterPro" id="IPR000343">
    <property type="entry name" value="4pyrrol_synth_GluRdtase"/>
</dbReference>
<feature type="binding site" evidence="8 10">
    <location>
        <position position="110"/>
    </location>
    <ligand>
        <name>substrate</name>
    </ligand>
</feature>
<evidence type="ECO:0000256" key="2">
    <source>
        <dbReference type="ARBA" id="ARBA00005916"/>
    </source>
</evidence>
<dbReference type="Pfam" id="PF05201">
    <property type="entry name" value="GlutR_N"/>
    <property type="match status" value="1"/>
</dbReference>
<comment type="catalytic activity">
    <reaction evidence="7 8 13">
        <text>(S)-4-amino-5-oxopentanoate + tRNA(Glu) + NADP(+) = L-glutamyl-tRNA(Glu) + NADPH + H(+)</text>
        <dbReference type="Rhea" id="RHEA:12344"/>
        <dbReference type="Rhea" id="RHEA-COMP:9663"/>
        <dbReference type="Rhea" id="RHEA-COMP:9680"/>
        <dbReference type="ChEBI" id="CHEBI:15378"/>
        <dbReference type="ChEBI" id="CHEBI:57501"/>
        <dbReference type="ChEBI" id="CHEBI:57783"/>
        <dbReference type="ChEBI" id="CHEBI:58349"/>
        <dbReference type="ChEBI" id="CHEBI:78442"/>
        <dbReference type="ChEBI" id="CHEBI:78520"/>
        <dbReference type="EC" id="1.2.1.70"/>
    </reaction>
</comment>
<comment type="pathway">
    <text evidence="1 8 13">Porphyrin-containing compound metabolism; protoporphyrin-IX biosynthesis; 5-aminolevulinate from L-glutamyl-tRNA(Glu): step 1/2.</text>
</comment>
<feature type="active site" description="Nucleophile" evidence="8 9">
    <location>
        <position position="51"/>
    </location>
</feature>
<dbReference type="RefSeq" id="WP_152299154.1">
    <property type="nucleotide sequence ID" value="NZ_CP041166.1"/>
</dbReference>
<dbReference type="HAMAP" id="MF_00087">
    <property type="entry name" value="Glu_tRNA_reductase"/>
    <property type="match status" value="1"/>
</dbReference>
<dbReference type="Gene3D" id="3.40.50.720">
    <property type="entry name" value="NAD(P)-binding Rossmann-like Domain"/>
    <property type="match status" value="1"/>
</dbReference>
<evidence type="ECO:0000256" key="9">
    <source>
        <dbReference type="PIRSR" id="PIRSR000445-1"/>
    </source>
</evidence>
<evidence type="ECO:0000256" key="1">
    <source>
        <dbReference type="ARBA" id="ARBA00005059"/>
    </source>
</evidence>
<evidence type="ECO:0000256" key="11">
    <source>
        <dbReference type="PIRSR" id="PIRSR000445-3"/>
    </source>
</evidence>
<accession>A0AAJ4A397</accession>
<feature type="domain" description="Glutamyl-tRNA reductase N-terminal" evidence="16">
    <location>
        <begin position="6"/>
        <end position="157"/>
    </location>
</feature>
<reference evidence="18" key="1">
    <citation type="submission" date="2019-06" db="EMBL/GenBank/DDBJ databases">
        <title>Sulfurimonas gotlandica sp. nov., a chemoautotrophic and psychrotolerant epsilonproteobacterium isolated from a pelagic redoxcline, and an emended description of the genus Sulfurimonas.</title>
        <authorList>
            <person name="Wang S."/>
            <person name="Jiang L."/>
            <person name="Shao Z."/>
        </authorList>
    </citation>
    <scope>NUCLEOTIDE SEQUENCE [LARGE SCALE GENOMIC DNA]</scope>
    <source>
        <strain evidence="18">1-1N</strain>
    </source>
</reference>
<evidence type="ECO:0000256" key="4">
    <source>
        <dbReference type="ARBA" id="ARBA00022857"/>
    </source>
</evidence>
<name>A0AAJ4A397_9BACT</name>
<evidence type="ECO:0000256" key="8">
    <source>
        <dbReference type="HAMAP-Rule" id="MF_00087"/>
    </source>
</evidence>
<organism evidence="17 18">
    <name type="scientific">Sulfurimonas xiamenensis</name>
    <dbReference type="NCBI Taxonomy" id="2590021"/>
    <lineage>
        <taxon>Bacteria</taxon>
        <taxon>Pseudomonadati</taxon>
        <taxon>Campylobacterota</taxon>
        <taxon>Epsilonproteobacteria</taxon>
        <taxon>Campylobacterales</taxon>
        <taxon>Sulfurimonadaceae</taxon>
        <taxon>Sulfurimonas</taxon>
    </lineage>
</organism>
<dbReference type="SUPFAM" id="SSF69742">
    <property type="entry name" value="Glutamyl tRNA-reductase catalytic, N-terminal domain"/>
    <property type="match status" value="1"/>
</dbReference>
<proteinExistence type="inferred from homology"/>
<comment type="subunit">
    <text evidence="8">Homodimer.</text>
</comment>
<dbReference type="SUPFAM" id="SSF69075">
    <property type="entry name" value="Glutamyl tRNA-reductase dimerization domain"/>
    <property type="match status" value="1"/>
</dbReference>
<dbReference type="InterPro" id="IPR015895">
    <property type="entry name" value="4pyrrol_synth_GluRdtase_N"/>
</dbReference>